<reference evidence="1" key="1">
    <citation type="submission" date="2021-03" db="EMBL/GenBank/DDBJ databases">
        <title>Evolutionary innovations through gain and loss of genes in the ectomycorrhizal Boletales.</title>
        <authorList>
            <person name="Wu G."/>
            <person name="Miyauchi S."/>
            <person name="Morin E."/>
            <person name="Yang Z.-L."/>
            <person name="Xu J."/>
            <person name="Martin F.M."/>
        </authorList>
    </citation>
    <scope>NUCLEOTIDE SEQUENCE</scope>
    <source>
        <strain evidence="1">BR01</strain>
    </source>
</reference>
<evidence type="ECO:0000313" key="2">
    <source>
        <dbReference type="Proteomes" id="UP000683000"/>
    </source>
</evidence>
<dbReference type="EMBL" id="JAGFBS010000009">
    <property type="protein sequence ID" value="KAG6377381.1"/>
    <property type="molecule type" value="Genomic_DNA"/>
</dbReference>
<dbReference type="OrthoDB" id="2680604at2759"/>
<proteinExistence type="predicted"/>
<keyword evidence="2" id="KW-1185">Reference proteome</keyword>
<accession>A0A8I2YSC5</accession>
<name>A0A8I2YSC5_9AGAM</name>
<gene>
    <name evidence="1" type="ORF">JVT61DRAFT_15177</name>
</gene>
<dbReference type="Proteomes" id="UP000683000">
    <property type="component" value="Unassembled WGS sequence"/>
</dbReference>
<comment type="caution">
    <text evidence="1">The sequence shown here is derived from an EMBL/GenBank/DDBJ whole genome shotgun (WGS) entry which is preliminary data.</text>
</comment>
<protein>
    <submittedName>
        <fullName evidence="1">Uncharacterized protein</fullName>
    </submittedName>
</protein>
<sequence>MSHAYQVPSPLNSPFPLPQKNKVITQRQYREKEAECFNALRDVIKQLTGEELVTRVDANGFTLEAIDLLLPLPEIRMQEQAGPVIPPAPYEMSVTEVANLANTHPGYASHWPQPWQDVEFDAQNAYYTSSSQSHGQQYYPTSNVDSAFEQGGYHSFSENWPRNDPHF</sequence>
<dbReference type="AlphaFoldDB" id="A0A8I2YSC5"/>
<organism evidence="1 2">
    <name type="scientific">Boletus reticuloceps</name>
    <dbReference type="NCBI Taxonomy" id="495285"/>
    <lineage>
        <taxon>Eukaryota</taxon>
        <taxon>Fungi</taxon>
        <taxon>Dikarya</taxon>
        <taxon>Basidiomycota</taxon>
        <taxon>Agaricomycotina</taxon>
        <taxon>Agaricomycetes</taxon>
        <taxon>Agaricomycetidae</taxon>
        <taxon>Boletales</taxon>
        <taxon>Boletineae</taxon>
        <taxon>Boletaceae</taxon>
        <taxon>Boletoideae</taxon>
        <taxon>Boletus</taxon>
    </lineage>
</organism>
<evidence type="ECO:0000313" key="1">
    <source>
        <dbReference type="EMBL" id="KAG6377381.1"/>
    </source>
</evidence>